<sequence>MGTFNKFLMFILAVVAIVAAIALIVLGSGRADAMSFLSNAQWSMAVIIAGVVIIVIGGIGLIMAFSKGAASSKPAAAGSSSYMARPSSVAKRQNSSEFLTIPSNYGDIKVSFNTIRSLVERAAIMVEELKTTEITVGKKEDNIYLELEVMAAADLNIPESVGKLQRTVREYLENAISLTIGNVDVCVSNITNTYRKKADTTI</sequence>
<evidence type="ECO:0008006" key="4">
    <source>
        <dbReference type="Google" id="ProtNLM"/>
    </source>
</evidence>
<feature type="transmembrane region" description="Helical" evidence="1">
    <location>
        <begin position="40"/>
        <end position="65"/>
    </location>
</feature>
<feature type="transmembrane region" description="Helical" evidence="1">
    <location>
        <begin position="7"/>
        <end position="28"/>
    </location>
</feature>
<name>A0A5D8Q9H7_9THEO</name>
<protein>
    <recommendedName>
        <fullName evidence="4">Alkaline shock response membrane anchor protein AmaP</fullName>
    </recommendedName>
</protein>
<dbReference type="AlphaFoldDB" id="A0A5D8Q9H7"/>
<evidence type="ECO:0000313" key="2">
    <source>
        <dbReference type="EMBL" id="TZE81162.1"/>
    </source>
</evidence>
<evidence type="ECO:0000256" key="1">
    <source>
        <dbReference type="SAM" id="Phobius"/>
    </source>
</evidence>
<organism evidence="2 3">
    <name type="scientific">Calorimonas adulescens</name>
    <dbReference type="NCBI Taxonomy" id="2606906"/>
    <lineage>
        <taxon>Bacteria</taxon>
        <taxon>Bacillati</taxon>
        <taxon>Bacillota</taxon>
        <taxon>Clostridia</taxon>
        <taxon>Thermoanaerobacterales</taxon>
        <taxon>Thermoanaerobacteraceae</taxon>
        <taxon>Calorimonas</taxon>
    </lineage>
</organism>
<keyword evidence="1" id="KW-0812">Transmembrane</keyword>
<keyword evidence="3" id="KW-1185">Reference proteome</keyword>
<comment type="caution">
    <text evidence="2">The sequence shown here is derived from an EMBL/GenBank/DDBJ whole genome shotgun (WGS) entry which is preliminary data.</text>
</comment>
<dbReference type="EMBL" id="VTPS01000017">
    <property type="protein sequence ID" value="TZE81162.1"/>
    <property type="molecule type" value="Genomic_DNA"/>
</dbReference>
<reference evidence="2 3" key="1">
    <citation type="submission" date="2019-08" db="EMBL/GenBank/DDBJ databases">
        <title>Calorimonas adulescens gen. nov., sp. nov., an anaerobic thermophilic bacterium from Sakhalin hot spring.</title>
        <authorList>
            <person name="Khomyakova M.A."/>
            <person name="Merkel A.Y."/>
            <person name="Novikov A."/>
            <person name="Bonch-Osmolovskaya E.A."/>
            <person name="Slobodkin A.I."/>
        </authorList>
    </citation>
    <scope>NUCLEOTIDE SEQUENCE [LARGE SCALE GENOMIC DNA]</scope>
    <source>
        <strain evidence="2 3">A05MB</strain>
    </source>
</reference>
<gene>
    <name evidence="2" type="ORF">FWJ32_10520</name>
</gene>
<keyword evidence="1" id="KW-1133">Transmembrane helix</keyword>
<dbReference type="RefSeq" id="WP_149545911.1">
    <property type="nucleotide sequence ID" value="NZ_VTPS01000017.1"/>
</dbReference>
<dbReference type="Proteomes" id="UP000322976">
    <property type="component" value="Unassembled WGS sequence"/>
</dbReference>
<proteinExistence type="predicted"/>
<accession>A0A5D8Q9H7</accession>
<keyword evidence="1" id="KW-0472">Membrane</keyword>
<evidence type="ECO:0000313" key="3">
    <source>
        <dbReference type="Proteomes" id="UP000322976"/>
    </source>
</evidence>